<dbReference type="InterPro" id="IPR036397">
    <property type="entry name" value="RNaseH_sf"/>
</dbReference>
<name>A0A9R0EAY2_SPOFR</name>
<evidence type="ECO:0000259" key="3">
    <source>
        <dbReference type="Pfam" id="PF03184"/>
    </source>
</evidence>
<feature type="compositionally biased region" description="Acidic residues" evidence="2">
    <location>
        <begin position="611"/>
        <end position="620"/>
    </location>
</feature>
<dbReference type="InterPro" id="IPR050863">
    <property type="entry name" value="CenT-Element_Derived"/>
</dbReference>
<dbReference type="PANTHER" id="PTHR19303:SF74">
    <property type="entry name" value="POGO TRANSPOSABLE ELEMENT WITH KRAB DOMAIN"/>
    <property type="match status" value="1"/>
</dbReference>
<comment type="subcellular location">
    <subcellularLocation>
        <location evidence="1">Nucleus</location>
    </subcellularLocation>
</comment>
<dbReference type="Gene3D" id="3.30.420.10">
    <property type="entry name" value="Ribonuclease H-like superfamily/Ribonuclease H"/>
    <property type="match status" value="1"/>
</dbReference>
<feature type="domain" description="HTH psq-type" evidence="4">
    <location>
        <begin position="16"/>
        <end position="56"/>
    </location>
</feature>
<feature type="compositionally biased region" description="Basic residues" evidence="2">
    <location>
        <begin position="524"/>
        <end position="533"/>
    </location>
</feature>
<feature type="domain" description="DDE-1" evidence="3">
    <location>
        <begin position="266"/>
        <end position="390"/>
    </location>
</feature>
<dbReference type="SUPFAM" id="SSF46689">
    <property type="entry name" value="Homeodomain-like"/>
    <property type="match status" value="1"/>
</dbReference>
<gene>
    <name evidence="6" type="primary">LOC126912683</name>
</gene>
<evidence type="ECO:0000256" key="2">
    <source>
        <dbReference type="SAM" id="MobiDB-lite"/>
    </source>
</evidence>
<evidence type="ECO:0000256" key="1">
    <source>
        <dbReference type="ARBA" id="ARBA00004123"/>
    </source>
</evidence>
<accession>A0A9R0EAY2</accession>
<proteinExistence type="predicted"/>
<dbReference type="Pfam" id="PF03184">
    <property type="entry name" value="DDE_1"/>
    <property type="match status" value="1"/>
</dbReference>
<dbReference type="InterPro" id="IPR009057">
    <property type="entry name" value="Homeodomain-like_sf"/>
</dbReference>
<evidence type="ECO:0000313" key="6">
    <source>
        <dbReference type="RefSeq" id="XP_050561925.1"/>
    </source>
</evidence>
<dbReference type="GO" id="GO:0005634">
    <property type="term" value="C:nucleus"/>
    <property type="evidence" value="ECO:0007669"/>
    <property type="project" value="UniProtKB-SubCell"/>
</dbReference>
<dbReference type="PANTHER" id="PTHR19303">
    <property type="entry name" value="TRANSPOSON"/>
    <property type="match status" value="1"/>
</dbReference>
<dbReference type="Proteomes" id="UP000829999">
    <property type="component" value="Chromosome 28"/>
</dbReference>
<feature type="region of interest" description="Disordered" evidence="2">
    <location>
        <begin position="521"/>
        <end position="622"/>
    </location>
</feature>
<dbReference type="InterPro" id="IPR007889">
    <property type="entry name" value="HTH_Psq"/>
</dbReference>
<evidence type="ECO:0000259" key="4">
    <source>
        <dbReference type="Pfam" id="PF05225"/>
    </source>
</evidence>
<protein>
    <submittedName>
        <fullName evidence="6">Uncharacterized protein LOC126912683</fullName>
    </submittedName>
</protein>
<dbReference type="RefSeq" id="XP_050561925.1">
    <property type="nucleotide sequence ID" value="XM_050705968.1"/>
</dbReference>
<dbReference type="OrthoDB" id="8187571at2759"/>
<sequence length="733" mass="83320">MVRTYKPKNTSRQAVDEESMQSAIQDVMQGVLSYRKAADKYNLKLSTLESRVKKYKNSNDAQGSRNRTFDSKYTSFQVFSMEEEKLLNDYIIKCCKMHYGLTTIQARKLAYEYAKSLCLKYPAKWEENKMAGREWMYGFRRRNPELSLRKPENTSAARSFAFNKTSVTEFYTNLKTVLERHPLTADRIYNFDESGVSTVLDTPKVLAPRYQKQVGQIVSAERGVLVTFGGIISASGNTIPPLFVFPRVHYKDNFLEGAPEGSLGAASKSGWINSNIFVSVLKHIQKHTLCTKDNPILLLCDNHESHVSLEAINYAKENGIIYLSFPPHTSHRLQPLDVGVFRPFKSKLKIAFNNWHIMNPGKALTIYNIPKLVKIAFLESFTAKNITSGFNKPGIWPLNELAFSDEDFAPTEVYTSGNLQHMPPTQNVVENLSAPTLQPIVSDICQPSISGTQYFLEVPRESTEQAINSPLITTYDDELQRFNNLDACEPDALNNSSIHQIVAPLNTVLTPEAIRPYPTVVRSNKTKKGRGPGKSRIYTDTPEKKLIEEKHNEKQLKKLEQERRARARQMKRSLADFNLKTKNKKAKTKESDESDCGGSDISFQESSTSITDEDETEQENFDMNSSQLTVDVIPENIKDGSFILVRFLKKKSIIYYVGKVIGHYSQTEFKASYLRKKPGRSWTFVFPNVEDIHTVYITDVEMILPEPKPPTVCTSRTSKLFTFSVNFSNFTVQ</sequence>
<reference evidence="6" key="1">
    <citation type="submission" date="2025-08" db="UniProtKB">
        <authorList>
            <consortium name="RefSeq"/>
        </authorList>
    </citation>
    <scope>IDENTIFICATION</scope>
    <source>
        <tissue evidence="6">Whole larval tissue</tissue>
    </source>
</reference>
<dbReference type="GO" id="GO:0003677">
    <property type="term" value="F:DNA binding"/>
    <property type="evidence" value="ECO:0007669"/>
    <property type="project" value="InterPro"/>
</dbReference>
<feature type="compositionally biased region" description="Polar residues" evidence="2">
    <location>
        <begin position="601"/>
        <end position="610"/>
    </location>
</feature>
<dbReference type="Gene3D" id="1.10.10.60">
    <property type="entry name" value="Homeodomain-like"/>
    <property type="match status" value="1"/>
</dbReference>
<dbReference type="AlphaFoldDB" id="A0A9R0EAY2"/>
<dbReference type="GeneID" id="126912683"/>
<dbReference type="InterPro" id="IPR004875">
    <property type="entry name" value="DDE_SF_endonuclease_dom"/>
</dbReference>
<dbReference type="Pfam" id="PF05225">
    <property type="entry name" value="HTH_psq"/>
    <property type="match status" value="1"/>
</dbReference>
<keyword evidence="5" id="KW-1185">Reference proteome</keyword>
<feature type="compositionally biased region" description="Basic and acidic residues" evidence="2">
    <location>
        <begin position="541"/>
        <end position="564"/>
    </location>
</feature>
<evidence type="ECO:0000313" key="5">
    <source>
        <dbReference type="Proteomes" id="UP000829999"/>
    </source>
</evidence>
<organism evidence="5 6">
    <name type="scientific">Spodoptera frugiperda</name>
    <name type="common">Fall armyworm</name>
    <dbReference type="NCBI Taxonomy" id="7108"/>
    <lineage>
        <taxon>Eukaryota</taxon>
        <taxon>Metazoa</taxon>
        <taxon>Ecdysozoa</taxon>
        <taxon>Arthropoda</taxon>
        <taxon>Hexapoda</taxon>
        <taxon>Insecta</taxon>
        <taxon>Pterygota</taxon>
        <taxon>Neoptera</taxon>
        <taxon>Endopterygota</taxon>
        <taxon>Lepidoptera</taxon>
        <taxon>Glossata</taxon>
        <taxon>Ditrysia</taxon>
        <taxon>Noctuoidea</taxon>
        <taxon>Noctuidae</taxon>
        <taxon>Amphipyrinae</taxon>
        <taxon>Spodoptera</taxon>
    </lineage>
</organism>